<gene>
    <name evidence="1" type="ORF">BV25DRAFT_744314</name>
</gene>
<comment type="caution">
    <text evidence="1">The sequence shown here is derived from an EMBL/GenBank/DDBJ whole genome shotgun (WGS) entry which is preliminary data.</text>
</comment>
<evidence type="ECO:0000313" key="2">
    <source>
        <dbReference type="Proteomes" id="UP000814140"/>
    </source>
</evidence>
<organism evidence="1 2">
    <name type="scientific">Artomyces pyxidatus</name>
    <dbReference type="NCBI Taxonomy" id="48021"/>
    <lineage>
        <taxon>Eukaryota</taxon>
        <taxon>Fungi</taxon>
        <taxon>Dikarya</taxon>
        <taxon>Basidiomycota</taxon>
        <taxon>Agaricomycotina</taxon>
        <taxon>Agaricomycetes</taxon>
        <taxon>Russulales</taxon>
        <taxon>Auriscalpiaceae</taxon>
        <taxon>Artomyces</taxon>
    </lineage>
</organism>
<name>A0ACB8SZV9_9AGAM</name>
<proteinExistence type="predicted"/>
<reference evidence="1" key="1">
    <citation type="submission" date="2021-03" db="EMBL/GenBank/DDBJ databases">
        <authorList>
            <consortium name="DOE Joint Genome Institute"/>
            <person name="Ahrendt S."/>
            <person name="Looney B.P."/>
            <person name="Miyauchi S."/>
            <person name="Morin E."/>
            <person name="Drula E."/>
            <person name="Courty P.E."/>
            <person name="Chicoki N."/>
            <person name="Fauchery L."/>
            <person name="Kohler A."/>
            <person name="Kuo A."/>
            <person name="Labutti K."/>
            <person name="Pangilinan J."/>
            <person name="Lipzen A."/>
            <person name="Riley R."/>
            <person name="Andreopoulos W."/>
            <person name="He G."/>
            <person name="Johnson J."/>
            <person name="Barry K.W."/>
            <person name="Grigoriev I.V."/>
            <person name="Nagy L."/>
            <person name="Hibbett D."/>
            <person name="Henrissat B."/>
            <person name="Matheny P.B."/>
            <person name="Labbe J."/>
            <person name="Martin F."/>
        </authorList>
    </citation>
    <scope>NUCLEOTIDE SEQUENCE</scope>
    <source>
        <strain evidence="1">HHB10654</strain>
    </source>
</reference>
<keyword evidence="2" id="KW-1185">Reference proteome</keyword>
<evidence type="ECO:0000313" key="1">
    <source>
        <dbReference type="EMBL" id="KAI0061732.1"/>
    </source>
</evidence>
<dbReference type="EMBL" id="MU277211">
    <property type="protein sequence ID" value="KAI0061732.1"/>
    <property type="molecule type" value="Genomic_DNA"/>
</dbReference>
<reference evidence="1" key="2">
    <citation type="journal article" date="2022" name="New Phytol.">
        <title>Evolutionary transition to the ectomycorrhizal habit in the genomes of a hyperdiverse lineage of mushroom-forming fungi.</title>
        <authorList>
            <person name="Looney B."/>
            <person name="Miyauchi S."/>
            <person name="Morin E."/>
            <person name="Drula E."/>
            <person name="Courty P.E."/>
            <person name="Kohler A."/>
            <person name="Kuo A."/>
            <person name="LaButti K."/>
            <person name="Pangilinan J."/>
            <person name="Lipzen A."/>
            <person name="Riley R."/>
            <person name="Andreopoulos W."/>
            <person name="He G."/>
            <person name="Johnson J."/>
            <person name="Nolan M."/>
            <person name="Tritt A."/>
            <person name="Barry K.W."/>
            <person name="Grigoriev I.V."/>
            <person name="Nagy L.G."/>
            <person name="Hibbett D."/>
            <person name="Henrissat B."/>
            <person name="Matheny P.B."/>
            <person name="Labbe J."/>
            <person name="Martin F.M."/>
        </authorList>
    </citation>
    <scope>NUCLEOTIDE SEQUENCE</scope>
    <source>
        <strain evidence="1">HHB10654</strain>
    </source>
</reference>
<dbReference type="Proteomes" id="UP000814140">
    <property type="component" value="Unassembled WGS sequence"/>
</dbReference>
<accession>A0ACB8SZV9</accession>
<protein>
    <submittedName>
        <fullName evidence="1">Cytochrome P450</fullName>
    </submittedName>
</protein>
<sequence>MSVLSALGLVVCTTFLLVATTSIVKWCSRKPSLPPGPKPLPVIGNLFNVPTKAPWAIYANWAEQYGEIMSMTVLGKVIIVLNSSKAVRELLDKRGPVYSDRPVVPFTEMSGVAHWDLSIMRYGENWRIRRRLMEHSFRPAPILQYRPLQMRKAYEALRRLLRDPSSFDAHVKHFSGSIIMLIVYGYDVQDKNDRYVDMAETANRIGSEANTPGAFLVNDFPFLRHLPGWLPGMRFKAIVQEAKGVAREMIKSPFSFVKENIRKGTNRPCFVVENLKKLDDESNEIAIAHVAAATYGAGAHTTASILRTFLLALALNPDVQQKAQAELDQVLGSARLPDYEDRRRLPYIEAICKELLRWRLVLPLGVPRATMESDVYEGYLIPKGSIVFANAWSILHDPSVYTNPDAFNPDRFLHPDGQAADDPALVSAFGFGRRRCPGRHLAEASIWIFVASFLFVFNVSGARDKDGNNVGHDHPYADSIVSDAAPFTCTISTRDKKKEDLIVSSEIAEAD</sequence>